<name>A0A7W6G426_9HYPH</name>
<evidence type="ECO:0000313" key="3">
    <source>
        <dbReference type="Proteomes" id="UP000565286"/>
    </source>
</evidence>
<comment type="caution">
    <text evidence="2">The sequence shown here is derived from an EMBL/GenBank/DDBJ whole genome shotgun (WGS) entry which is preliminary data.</text>
</comment>
<keyword evidence="1" id="KW-1133">Transmembrane helix</keyword>
<protein>
    <submittedName>
        <fullName evidence="2">Uncharacterized protein</fullName>
    </submittedName>
</protein>
<proteinExistence type="predicted"/>
<keyword evidence="1" id="KW-0812">Transmembrane</keyword>
<evidence type="ECO:0000313" key="2">
    <source>
        <dbReference type="EMBL" id="MBB3948457.1"/>
    </source>
</evidence>
<evidence type="ECO:0000256" key="1">
    <source>
        <dbReference type="SAM" id="Phobius"/>
    </source>
</evidence>
<accession>A0A7W6G426</accession>
<dbReference type="EMBL" id="JACIDV010000018">
    <property type="protein sequence ID" value="MBB3948457.1"/>
    <property type="molecule type" value="Genomic_DNA"/>
</dbReference>
<dbReference type="Proteomes" id="UP000565286">
    <property type="component" value="Unassembled WGS sequence"/>
</dbReference>
<organism evidence="2 3">
    <name type="scientific">Rhizobium skierniewicense</name>
    <dbReference type="NCBI Taxonomy" id="984260"/>
    <lineage>
        <taxon>Bacteria</taxon>
        <taxon>Pseudomonadati</taxon>
        <taxon>Pseudomonadota</taxon>
        <taxon>Alphaproteobacteria</taxon>
        <taxon>Hyphomicrobiales</taxon>
        <taxon>Rhizobiaceae</taxon>
        <taxon>Rhizobium/Agrobacterium group</taxon>
        <taxon>Rhizobium</taxon>
    </lineage>
</organism>
<reference evidence="2 3" key="1">
    <citation type="submission" date="2020-08" db="EMBL/GenBank/DDBJ databases">
        <title>Genomic Encyclopedia of Type Strains, Phase IV (KMG-IV): sequencing the most valuable type-strain genomes for metagenomic binning, comparative biology and taxonomic classification.</title>
        <authorList>
            <person name="Goeker M."/>
        </authorList>
    </citation>
    <scope>NUCLEOTIDE SEQUENCE [LARGE SCALE GENOMIC DNA]</scope>
    <source>
        <strain evidence="2 3">DSM 26438</strain>
    </source>
</reference>
<gene>
    <name evidence="2" type="ORF">GGQ73_004444</name>
</gene>
<feature type="transmembrane region" description="Helical" evidence="1">
    <location>
        <begin position="28"/>
        <end position="46"/>
    </location>
</feature>
<sequence>MLGCFVESILGSLFGPANKPKNETERKIQRVMTLLIILFGIGLFVFTS</sequence>
<keyword evidence="1" id="KW-0472">Membrane</keyword>
<dbReference type="AlphaFoldDB" id="A0A7W6G426"/>
<keyword evidence="3" id="KW-1185">Reference proteome</keyword>